<evidence type="ECO:0000256" key="2">
    <source>
        <dbReference type="ARBA" id="ARBA00022603"/>
    </source>
</evidence>
<name>A0A1S3H7F8_LINAN</name>
<dbReference type="OrthoDB" id="6415790at2759"/>
<comment type="similarity">
    <text evidence="5">Belongs to the class I-like SAM-binding methyltransferase superfamily. EFM4 family.</text>
</comment>
<dbReference type="OMA" id="PTPSFQF"/>
<dbReference type="GeneID" id="106152745"/>
<dbReference type="GO" id="GO:0032259">
    <property type="term" value="P:methylation"/>
    <property type="evidence" value="ECO:0007669"/>
    <property type="project" value="UniProtKB-KW"/>
</dbReference>
<dbReference type="PANTHER" id="PTHR12843">
    <property type="entry name" value="PROTEIN-LYSINE N-METHYLTRANSFERASE METTL10"/>
    <property type="match status" value="1"/>
</dbReference>
<evidence type="ECO:0000256" key="3">
    <source>
        <dbReference type="ARBA" id="ARBA00022679"/>
    </source>
</evidence>
<dbReference type="RefSeq" id="XP_013381912.1">
    <property type="nucleotide sequence ID" value="XM_013526458.2"/>
</dbReference>
<keyword evidence="4 5" id="KW-0949">S-adenosyl-L-methionine</keyword>
<dbReference type="EC" id="2.1.1.-" evidence="5"/>
<evidence type="ECO:0000259" key="6">
    <source>
        <dbReference type="Pfam" id="PF13847"/>
    </source>
</evidence>
<evidence type="ECO:0000256" key="1">
    <source>
        <dbReference type="ARBA" id="ARBA00022490"/>
    </source>
</evidence>
<dbReference type="Gene3D" id="3.40.50.150">
    <property type="entry name" value="Vaccinia Virus protein VP39"/>
    <property type="match status" value="1"/>
</dbReference>
<dbReference type="PANTHER" id="PTHR12843:SF5">
    <property type="entry name" value="EEF1A LYSINE METHYLTRANSFERASE 2"/>
    <property type="match status" value="1"/>
</dbReference>
<dbReference type="Proteomes" id="UP000085678">
    <property type="component" value="Unplaced"/>
</dbReference>
<feature type="domain" description="Methyltransferase" evidence="6">
    <location>
        <begin position="65"/>
        <end position="200"/>
    </location>
</feature>
<comment type="subcellular location">
    <subcellularLocation>
        <location evidence="5">Cytoplasm</location>
    </subcellularLocation>
</comment>
<evidence type="ECO:0000256" key="5">
    <source>
        <dbReference type="HAMAP-Rule" id="MF_03188"/>
    </source>
</evidence>
<proteinExistence type="inferred from homology"/>
<gene>
    <name evidence="8" type="primary">LOC106152745</name>
</gene>
<keyword evidence="2 5" id="KW-0489">Methyltransferase</keyword>
<organism evidence="7 8">
    <name type="scientific">Lingula anatina</name>
    <name type="common">Brachiopod</name>
    <name type="synonym">Lingula unguis</name>
    <dbReference type="NCBI Taxonomy" id="7574"/>
    <lineage>
        <taxon>Eukaryota</taxon>
        <taxon>Metazoa</taxon>
        <taxon>Spiralia</taxon>
        <taxon>Lophotrochozoa</taxon>
        <taxon>Brachiopoda</taxon>
        <taxon>Linguliformea</taxon>
        <taxon>Lingulata</taxon>
        <taxon>Lingulida</taxon>
        <taxon>Linguloidea</taxon>
        <taxon>Lingulidae</taxon>
        <taxon>Lingula</taxon>
    </lineage>
</organism>
<dbReference type="SUPFAM" id="SSF53335">
    <property type="entry name" value="S-adenosyl-L-methionine-dependent methyltransferases"/>
    <property type="match status" value="1"/>
</dbReference>
<evidence type="ECO:0000256" key="4">
    <source>
        <dbReference type="ARBA" id="ARBA00022691"/>
    </source>
</evidence>
<dbReference type="InterPro" id="IPR025714">
    <property type="entry name" value="Methyltranfer_dom"/>
</dbReference>
<dbReference type="InterPro" id="IPR026635">
    <property type="entry name" value="Efm4/METTL10"/>
</dbReference>
<dbReference type="Pfam" id="PF13847">
    <property type="entry name" value="Methyltransf_31"/>
    <property type="match status" value="1"/>
</dbReference>
<reference evidence="8" key="1">
    <citation type="submission" date="2025-08" db="UniProtKB">
        <authorList>
            <consortium name="RefSeq"/>
        </authorList>
    </citation>
    <scope>IDENTIFICATION</scope>
    <source>
        <tissue evidence="8">Gonads</tissue>
    </source>
</reference>
<evidence type="ECO:0000313" key="7">
    <source>
        <dbReference type="Proteomes" id="UP000085678"/>
    </source>
</evidence>
<keyword evidence="1 5" id="KW-0963">Cytoplasm</keyword>
<sequence>MAAPCDTFDGGFESSKLGTKQYWDEAYERELKSFQETGDEGEVWFGYDSIERVAEWIEESDLTQKENSILDLGCGNGTLLIELRKRGFVNLLGVDYCEAAIQLARSVTEAEDATIEYEVADILDDLPNSSSASLRSTYDIVIDKGTFDAISLSPDNAQGKREKYTVNVGHLLKDTGLFIITSCNWTKEELMKLFDTAFTLVDTIPTPVFEFGGKTGNSVTSLVYKKRL</sequence>
<dbReference type="AlphaFoldDB" id="A0A1S3H7F8"/>
<dbReference type="HAMAP" id="MF_03188">
    <property type="entry name" value="Methyltr_EFM4"/>
    <property type="match status" value="1"/>
</dbReference>
<keyword evidence="7" id="KW-1185">Reference proteome</keyword>
<dbReference type="GO" id="GO:0016279">
    <property type="term" value="F:protein-lysine N-methyltransferase activity"/>
    <property type="evidence" value="ECO:0007669"/>
    <property type="project" value="UniProtKB-UniRule"/>
</dbReference>
<dbReference type="GO" id="GO:0005737">
    <property type="term" value="C:cytoplasm"/>
    <property type="evidence" value="ECO:0007669"/>
    <property type="project" value="UniProtKB-SubCell"/>
</dbReference>
<comment type="function">
    <text evidence="5">S-adenosyl-L-methionine-dependent protein-lysine N-methyltransferase that methylates elongation factor 1-alpha.</text>
</comment>
<keyword evidence="3 5" id="KW-0808">Transferase</keyword>
<dbReference type="InterPro" id="IPR029063">
    <property type="entry name" value="SAM-dependent_MTases_sf"/>
</dbReference>
<dbReference type="CDD" id="cd02440">
    <property type="entry name" value="AdoMet_MTases"/>
    <property type="match status" value="1"/>
</dbReference>
<evidence type="ECO:0000313" key="8">
    <source>
        <dbReference type="RefSeq" id="XP_013381912.1"/>
    </source>
</evidence>
<protein>
    <recommendedName>
        <fullName evidence="5">Protein-lysine N-methyltransferase LOC106152745</fullName>
        <ecNumber evidence="5">2.1.1.-</ecNumber>
    </recommendedName>
</protein>
<accession>A0A1S3H7F8</accession>